<feature type="transmembrane region" description="Helical" evidence="1">
    <location>
        <begin position="53"/>
        <end position="77"/>
    </location>
</feature>
<name>A0A9P5Y249_9AGAR</name>
<protein>
    <submittedName>
        <fullName evidence="2">Uncharacterized protein</fullName>
    </submittedName>
</protein>
<feature type="transmembrane region" description="Helical" evidence="1">
    <location>
        <begin position="12"/>
        <end position="32"/>
    </location>
</feature>
<comment type="caution">
    <text evidence="2">The sequence shown here is derived from an EMBL/GenBank/DDBJ whole genome shotgun (WGS) entry which is preliminary data.</text>
</comment>
<accession>A0A9P5Y249</accession>
<feature type="transmembrane region" description="Helical" evidence="1">
    <location>
        <begin position="131"/>
        <end position="151"/>
    </location>
</feature>
<keyword evidence="1" id="KW-0812">Transmembrane</keyword>
<evidence type="ECO:0000256" key="1">
    <source>
        <dbReference type="SAM" id="Phobius"/>
    </source>
</evidence>
<feature type="transmembrane region" description="Helical" evidence="1">
    <location>
        <begin position="229"/>
        <end position="249"/>
    </location>
</feature>
<feature type="transmembrane region" description="Helical" evidence="1">
    <location>
        <begin position="171"/>
        <end position="197"/>
    </location>
</feature>
<organism evidence="2 3">
    <name type="scientific">Collybia nuda</name>
    <dbReference type="NCBI Taxonomy" id="64659"/>
    <lineage>
        <taxon>Eukaryota</taxon>
        <taxon>Fungi</taxon>
        <taxon>Dikarya</taxon>
        <taxon>Basidiomycota</taxon>
        <taxon>Agaricomycotina</taxon>
        <taxon>Agaricomycetes</taxon>
        <taxon>Agaricomycetidae</taxon>
        <taxon>Agaricales</taxon>
        <taxon>Tricholomatineae</taxon>
        <taxon>Clitocybaceae</taxon>
        <taxon>Collybia</taxon>
    </lineage>
</organism>
<keyword evidence="3" id="KW-1185">Reference proteome</keyword>
<dbReference type="EMBL" id="MU150306">
    <property type="protein sequence ID" value="KAF9460001.1"/>
    <property type="molecule type" value="Genomic_DNA"/>
</dbReference>
<evidence type="ECO:0000313" key="2">
    <source>
        <dbReference type="EMBL" id="KAF9460001.1"/>
    </source>
</evidence>
<proteinExistence type="predicted"/>
<sequence>MPQISSTVAQVVAIFVECAFYGIHFITFAASIHSIALSHPEITWTSRFKRQQFTLLVVFSIFVLSTLNLAMGLLRTLALLNHDCLGAGLGEQLGQDWLNVVKIMCFQLQTDIADCILIYRCWVVCNKSLRAVILPTIFYMGLLVSSIMVMVAEWKLHGGKIPRLNGNQLLLRLAVGFWVSTISLNIYASSMIVLRIWRVESKSRGRNTLAPLFVARAPHLSRLQIAMKAVIESALIYTITSIVTFLTHITGSNSVYITTAVGGQVVGIALNLVLIRVNQHDGGGTVVMSNTAVTAIGFAPESISVSSSNNVLVSTEQRNRNSKVIQIVGCNS</sequence>
<gene>
    <name evidence="2" type="ORF">BDZ94DRAFT_1266871</name>
</gene>
<dbReference type="OrthoDB" id="3357408at2759"/>
<reference evidence="2" key="1">
    <citation type="submission" date="2020-11" db="EMBL/GenBank/DDBJ databases">
        <authorList>
            <consortium name="DOE Joint Genome Institute"/>
            <person name="Ahrendt S."/>
            <person name="Riley R."/>
            <person name="Andreopoulos W."/>
            <person name="Labutti K."/>
            <person name="Pangilinan J."/>
            <person name="Ruiz-Duenas F.J."/>
            <person name="Barrasa J.M."/>
            <person name="Sanchez-Garcia M."/>
            <person name="Camarero S."/>
            <person name="Miyauchi S."/>
            <person name="Serrano A."/>
            <person name="Linde D."/>
            <person name="Babiker R."/>
            <person name="Drula E."/>
            <person name="Ayuso-Fernandez I."/>
            <person name="Pacheco R."/>
            <person name="Padilla G."/>
            <person name="Ferreira P."/>
            <person name="Barriuso J."/>
            <person name="Kellner H."/>
            <person name="Castanera R."/>
            <person name="Alfaro M."/>
            <person name="Ramirez L."/>
            <person name="Pisabarro A.G."/>
            <person name="Kuo A."/>
            <person name="Tritt A."/>
            <person name="Lipzen A."/>
            <person name="He G."/>
            <person name="Yan M."/>
            <person name="Ng V."/>
            <person name="Cullen D."/>
            <person name="Martin F."/>
            <person name="Rosso M.-N."/>
            <person name="Henrissat B."/>
            <person name="Hibbett D."/>
            <person name="Martinez A.T."/>
            <person name="Grigoriev I.V."/>
        </authorList>
    </citation>
    <scope>NUCLEOTIDE SEQUENCE</scope>
    <source>
        <strain evidence="2">CBS 247.69</strain>
    </source>
</reference>
<feature type="transmembrane region" description="Helical" evidence="1">
    <location>
        <begin position="255"/>
        <end position="275"/>
    </location>
</feature>
<keyword evidence="1" id="KW-1133">Transmembrane helix</keyword>
<keyword evidence="1" id="KW-0472">Membrane</keyword>
<dbReference type="AlphaFoldDB" id="A0A9P5Y249"/>
<evidence type="ECO:0000313" key="3">
    <source>
        <dbReference type="Proteomes" id="UP000807353"/>
    </source>
</evidence>
<dbReference type="Proteomes" id="UP000807353">
    <property type="component" value="Unassembled WGS sequence"/>
</dbReference>